<evidence type="ECO:0000313" key="3">
    <source>
        <dbReference type="EMBL" id="GAC42232.1"/>
    </source>
</evidence>
<dbReference type="InterPro" id="IPR054216">
    <property type="entry name" value="DUF6930"/>
</dbReference>
<dbReference type="AlphaFoldDB" id="M9L9S5"/>
<feature type="domain" description="DUF7309" evidence="2">
    <location>
        <begin position="24"/>
        <end position="192"/>
    </location>
</feature>
<protein>
    <submittedName>
        <fullName evidence="3">Uncharacterized protein</fullName>
    </submittedName>
</protein>
<feature type="domain" description="DUF6930" evidence="1">
    <location>
        <begin position="231"/>
        <end position="287"/>
    </location>
</feature>
<accession>M9L9S5</accession>
<sequence>MDRGALAAERSEEEVELSEEQAEWRRLYEAAVAFKKQESWKWMPDFEIFGVCNPEDGEAGYCTIMGSSEELFGLAVFCGGEGLESLQNMMLERDDGYAWLNRQKCMMVTFEDRTDLDKQDLAQIKELGFRFRGHNAWPLFRAYAPGLVPWTLDRKQVCFLTNALEQAAELAARCKKDEQLLVPPVSGQRLVRAQENGEWSEGWRDPEFVLKRPAKYEYSDDAKLANLVCRIPEKRGQWETDYFFAPVAVQGEAERPYYPRLCLWVDRQTRSAVGFHVAYEGNFEQEFIMQRNVRSNELEQATLEQADSRSRQNGACRPCHNERKNRRCLQSRHYRRGCRDCGRHHSRHRRQL</sequence>
<dbReference type="EMBL" id="BALG01000080">
    <property type="protein sequence ID" value="GAC42232.1"/>
    <property type="molecule type" value="Genomic_DNA"/>
</dbReference>
<keyword evidence="4" id="KW-1185">Reference proteome</keyword>
<evidence type="ECO:0000313" key="4">
    <source>
        <dbReference type="Proteomes" id="UP000029453"/>
    </source>
</evidence>
<gene>
    <name evidence="3" type="ORF">PPOP_1589</name>
</gene>
<reference evidence="3 4" key="1">
    <citation type="submission" date="2012-10" db="EMBL/GenBank/DDBJ databases">
        <title>Draft Genome Sequence of Paenibacillus popilliae ATCC 14706T.</title>
        <authorList>
            <person name="Iiyama K."/>
            <person name="Mori K."/>
            <person name="Mon H."/>
            <person name="Chieda Y."/>
            <person name="Lee J.M."/>
            <person name="Kusakabe T."/>
            <person name="Tashiro K."/>
            <person name="Asano S."/>
            <person name="Yasunaga-Aoki C."/>
            <person name="Shimizu S."/>
        </authorList>
    </citation>
    <scope>NUCLEOTIDE SEQUENCE [LARGE SCALE GENOMIC DNA]</scope>
    <source>
        <strain evidence="3 4">ATCC 14706</strain>
    </source>
</reference>
<dbReference type="InterPro" id="IPR055733">
    <property type="entry name" value="DUF7309"/>
</dbReference>
<dbReference type="RefSeq" id="WP_006285638.1">
    <property type="nucleotide sequence ID" value="NZ_BALG01000080.1"/>
</dbReference>
<dbReference type="Proteomes" id="UP000029453">
    <property type="component" value="Unassembled WGS sequence"/>
</dbReference>
<dbReference type="Pfam" id="PF22007">
    <property type="entry name" value="DUF6930"/>
    <property type="match status" value="1"/>
</dbReference>
<evidence type="ECO:0000259" key="1">
    <source>
        <dbReference type="Pfam" id="PF22007"/>
    </source>
</evidence>
<comment type="caution">
    <text evidence="3">The sequence shown here is derived from an EMBL/GenBank/DDBJ whole genome shotgun (WGS) entry which is preliminary data.</text>
</comment>
<proteinExistence type="predicted"/>
<name>M9L9S5_PAEPP</name>
<organism evidence="3 4">
    <name type="scientific">Paenibacillus popilliae ATCC 14706</name>
    <dbReference type="NCBI Taxonomy" id="1212764"/>
    <lineage>
        <taxon>Bacteria</taxon>
        <taxon>Bacillati</taxon>
        <taxon>Bacillota</taxon>
        <taxon>Bacilli</taxon>
        <taxon>Bacillales</taxon>
        <taxon>Paenibacillaceae</taxon>
        <taxon>Paenibacillus</taxon>
    </lineage>
</organism>
<dbReference type="Pfam" id="PF23988">
    <property type="entry name" value="DUF7309"/>
    <property type="match status" value="1"/>
</dbReference>
<evidence type="ECO:0000259" key="2">
    <source>
        <dbReference type="Pfam" id="PF23988"/>
    </source>
</evidence>